<evidence type="ECO:0000256" key="1">
    <source>
        <dbReference type="SAM" id="MobiDB-lite"/>
    </source>
</evidence>
<sequence>MQEELPAVLEEERTLAEMRAAKKRAINAVKKYKVSRRVYRLQRKQQQEEQRRSVDISHQRPEDRKRSRKKNGGYTFARQGNYGDVELVTRGQQYSAAGSKLRKYGRCLTRNAPIDMEVGFVDGRSLLLGVWRFLGTTRYQQRVTIDGLVVEGHGSEFLVGEDWMVERQAKMGFGARELKYRDADGRSPFFSSRVVAARPCSRRAGEQRQATVRLAKTVKLTTNTQSVVRVMVNAADGTTGIFVPKAGCQRHLLMAPTLDTLGDGMVSVLNIKGRREKLSARAALGTWVLTDDTMKILDMNAPTPNEASLQVGGMEPKYKDLFIALLRQYAEIVEKKEGCPPLANHLNMGDSAPIMLRRRRHAVSANTIIDKVVDGMLRDEVIHRERRWCMGFAVVLVRKKDGSVRFYID</sequence>
<proteinExistence type="predicted"/>
<comment type="caution">
    <text evidence="2">The sequence shown here is derived from an EMBL/GenBank/DDBJ whole genome shotgun (WGS) entry which is preliminary data.</text>
</comment>
<evidence type="ECO:0000313" key="2">
    <source>
        <dbReference type="EMBL" id="KAE9359333.1"/>
    </source>
</evidence>
<name>A0A6A4G9A1_9STRA</name>
<dbReference type="AlphaFoldDB" id="A0A6A4G9A1"/>
<accession>A0A6A4G9A1</accession>
<dbReference type="EMBL" id="QXFT01000019">
    <property type="protein sequence ID" value="KAE9359333.1"/>
    <property type="molecule type" value="Genomic_DNA"/>
</dbReference>
<feature type="region of interest" description="Disordered" evidence="1">
    <location>
        <begin position="40"/>
        <end position="75"/>
    </location>
</feature>
<gene>
    <name evidence="2" type="ORF">PR003_g819</name>
</gene>
<evidence type="ECO:0000313" key="3">
    <source>
        <dbReference type="Proteomes" id="UP000434957"/>
    </source>
</evidence>
<dbReference type="Proteomes" id="UP000434957">
    <property type="component" value="Unassembled WGS sequence"/>
</dbReference>
<feature type="compositionally biased region" description="Basic and acidic residues" evidence="1">
    <location>
        <begin position="45"/>
        <end position="65"/>
    </location>
</feature>
<organism evidence="2 3">
    <name type="scientific">Phytophthora rubi</name>
    <dbReference type="NCBI Taxonomy" id="129364"/>
    <lineage>
        <taxon>Eukaryota</taxon>
        <taxon>Sar</taxon>
        <taxon>Stramenopiles</taxon>
        <taxon>Oomycota</taxon>
        <taxon>Peronosporomycetes</taxon>
        <taxon>Peronosporales</taxon>
        <taxon>Peronosporaceae</taxon>
        <taxon>Phytophthora</taxon>
    </lineage>
</organism>
<keyword evidence="3" id="KW-1185">Reference proteome</keyword>
<reference evidence="2 3" key="1">
    <citation type="submission" date="2018-08" db="EMBL/GenBank/DDBJ databases">
        <title>Genomic investigation of the strawberry pathogen Phytophthora fragariae indicates pathogenicity is determined by transcriptional variation in three key races.</title>
        <authorList>
            <person name="Adams T.M."/>
            <person name="Armitage A.D."/>
            <person name="Sobczyk M.K."/>
            <person name="Bates H.J."/>
            <person name="Dunwell J.M."/>
            <person name="Nellist C.F."/>
            <person name="Harrison R.J."/>
        </authorList>
    </citation>
    <scope>NUCLEOTIDE SEQUENCE [LARGE SCALE GENOMIC DNA]</scope>
    <source>
        <strain evidence="2 3">SCRP333</strain>
    </source>
</reference>
<protein>
    <submittedName>
        <fullName evidence="2">Uncharacterized protein</fullName>
    </submittedName>
</protein>